<protein>
    <submittedName>
        <fullName evidence="2">Uncharacterized protein</fullName>
    </submittedName>
</protein>
<feature type="region of interest" description="Disordered" evidence="1">
    <location>
        <begin position="54"/>
        <end position="83"/>
    </location>
</feature>
<gene>
    <name evidence="2" type="ORF">SDC9_203588</name>
</gene>
<dbReference type="AlphaFoldDB" id="A0A645J601"/>
<proteinExistence type="predicted"/>
<name>A0A645J601_9ZZZZ</name>
<dbReference type="InterPro" id="IPR021145">
    <property type="entry name" value="Portal_protein_SPP1_Gp6-like"/>
</dbReference>
<comment type="caution">
    <text evidence="2">The sequence shown here is derived from an EMBL/GenBank/DDBJ whole genome shotgun (WGS) entry which is preliminary data.</text>
</comment>
<accession>A0A645J601</accession>
<evidence type="ECO:0000313" key="2">
    <source>
        <dbReference type="EMBL" id="MPN55904.1"/>
    </source>
</evidence>
<evidence type="ECO:0000256" key="1">
    <source>
        <dbReference type="SAM" id="MobiDB-lite"/>
    </source>
</evidence>
<feature type="compositionally biased region" description="Basic and acidic residues" evidence="1">
    <location>
        <begin position="54"/>
        <end position="66"/>
    </location>
</feature>
<reference evidence="2" key="1">
    <citation type="submission" date="2019-08" db="EMBL/GenBank/DDBJ databases">
        <authorList>
            <person name="Kucharzyk K."/>
            <person name="Murdoch R.W."/>
            <person name="Higgins S."/>
            <person name="Loffler F."/>
        </authorList>
    </citation>
    <scope>NUCLEOTIDE SEQUENCE</scope>
</reference>
<sequence>MDANDLEFVFTPNIPRAFYEELKAFSEAGGQLSQETLLTLTALVADPLAELEKLKEEKEEANKGFEEDPFDLGASHGHSDPEE</sequence>
<dbReference type="EMBL" id="VSSQ01125648">
    <property type="protein sequence ID" value="MPN55904.1"/>
    <property type="molecule type" value="Genomic_DNA"/>
</dbReference>
<organism evidence="2">
    <name type="scientific">bioreactor metagenome</name>
    <dbReference type="NCBI Taxonomy" id="1076179"/>
    <lineage>
        <taxon>unclassified sequences</taxon>
        <taxon>metagenomes</taxon>
        <taxon>ecological metagenomes</taxon>
    </lineage>
</organism>
<dbReference type="Pfam" id="PF05133">
    <property type="entry name" value="SPP1_portal"/>
    <property type="match status" value="1"/>
</dbReference>